<dbReference type="InterPro" id="IPR016039">
    <property type="entry name" value="Thiolase-like"/>
</dbReference>
<proteinExistence type="predicted"/>
<evidence type="ECO:0000313" key="2">
    <source>
        <dbReference type="EMBL" id="CUU56241.1"/>
    </source>
</evidence>
<dbReference type="SUPFAM" id="SSF53901">
    <property type="entry name" value="Thiolase-like"/>
    <property type="match status" value="2"/>
</dbReference>
<dbReference type="Gene3D" id="3.40.47.10">
    <property type="match status" value="1"/>
</dbReference>
<dbReference type="CDD" id="cd00829">
    <property type="entry name" value="SCP-x_thiolase"/>
    <property type="match status" value="1"/>
</dbReference>
<dbReference type="Pfam" id="PF22691">
    <property type="entry name" value="Thiolase_C_1"/>
    <property type="match status" value="1"/>
</dbReference>
<dbReference type="AlphaFoldDB" id="A0A0S4QKZ0"/>
<feature type="domain" description="Thiolase C-terminal" evidence="1">
    <location>
        <begin position="260"/>
        <end position="384"/>
    </location>
</feature>
<organism evidence="2 3">
    <name type="scientific">Parafrankia irregularis</name>
    <dbReference type="NCBI Taxonomy" id="795642"/>
    <lineage>
        <taxon>Bacteria</taxon>
        <taxon>Bacillati</taxon>
        <taxon>Actinomycetota</taxon>
        <taxon>Actinomycetes</taxon>
        <taxon>Frankiales</taxon>
        <taxon>Frankiaceae</taxon>
        <taxon>Parafrankia</taxon>
    </lineage>
</organism>
<dbReference type="EMBL" id="FAOZ01000007">
    <property type="protein sequence ID" value="CUU56241.1"/>
    <property type="molecule type" value="Genomic_DNA"/>
</dbReference>
<dbReference type="RefSeq" id="WP_091276175.1">
    <property type="nucleotide sequence ID" value="NZ_FAOZ01000007.1"/>
</dbReference>
<protein>
    <submittedName>
        <fullName evidence="2">Acetyl-CoA acetyltransferase</fullName>
    </submittedName>
</protein>
<dbReference type="InterPro" id="IPR055140">
    <property type="entry name" value="Thiolase_C_2"/>
</dbReference>
<reference evidence="3" key="1">
    <citation type="submission" date="2015-11" db="EMBL/GenBank/DDBJ databases">
        <authorList>
            <person name="Varghese N."/>
        </authorList>
    </citation>
    <scope>NUCLEOTIDE SEQUENCE [LARGE SCALE GENOMIC DNA]</scope>
    <source>
        <strain evidence="3">DSM 45899</strain>
    </source>
</reference>
<dbReference type="PANTHER" id="PTHR42870">
    <property type="entry name" value="ACETYL-COA C-ACETYLTRANSFERASE"/>
    <property type="match status" value="1"/>
</dbReference>
<dbReference type="GO" id="GO:0016747">
    <property type="term" value="F:acyltransferase activity, transferring groups other than amino-acyl groups"/>
    <property type="evidence" value="ECO:0007669"/>
    <property type="project" value="InterPro"/>
</dbReference>
<keyword evidence="2" id="KW-0808">Transferase</keyword>
<dbReference type="PANTHER" id="PTHR42870:SF1">
    <property type="entry name" value="NON-SPECIFIC LIPID-TRANSFER PROTEIN-LIKE 2"/>
    <property type="match status" value="1"/>
</dbReference>
<dbReference type="Proteomes" id="UP000198802">
    <property type="component" value="Unassembled WGS sequence"/>
</dbReference>
<keyword evidence="3" id="KW-1185">Reference proteome</keyword>
<name>A0A0S4QKZ0_9ACTN</name>
<evidence type="ECO:0000313" key="3">
    <source>
        <dbReference type="Proteomes" id="UP000198802"/>
    </source>
</evidence>
<gene>
    <name evidence="2" type="ORF">Ga0074812_107125</name>
</gene>
<evidence type="ECO:0000259" key="1">
    <source>
        <dbReference type="Pfam" id="PF22691"/>
    </source>
</evidence>
<accession>A0A0S4QKZ0</accession>
<sequence length="387" mass="40109">MTRKRKPAVIAGVYNTVQARRLPGETSRTLLLDAVAGVLADAGVPLAAVDGLSAGGESAGLIYDLGLGPCWQGSQFGVSMVLEAAAAIETGQVDTVLIAAADAGTYTDRAATAPWTRPENEFVVPWGLFTAAEFALVARRHMITYGTTSEQLATVAATIRNNGHANPAAVYVGRGPFTAADVLASRMVADPFHLLDCSMTAEGGCALLLTTAERAADLPRPSIQVLGGGADHFGPSYRFPPAWDHSGRSGTLVNGEVGGRAFERALHTSGLHRDDIDVLELYDPFSFEIIRQLEAFGFCGPGEGGPFVEDGRIAIDGSHPVTTDGGTLSFSHAGAAPQMLQRVVRGVEQLRGTCGPLQVPDAQVALCTGGGAGALFTAVALLGRGVS</sequence>